<keyword evidence="2 6" id="KW-0812">Transmembrane</keyword>
<organism evidence="7 8">
    <name type="scientific">Actinacidiphila glaucinigra</name>
    <dbReference type="NCBI Taxonomy" id="235986"/>
    <lineage>
        <taxon>Bacteria</taxon>
        <taxon>Bacillati</taxon>
        <taxon>Actinomycetota</taxon>
        <taxon>Actinomycetes</taxon>
        <taxon>Kitasatosporales</taxon>
        <taxon>Streptomycetaceae</taxon>
        <taxon>Actinacidiphila</taxon>
    </lineage>
</organism>
<feature type="transmembrane region" description="Helical" evidence="6">
    <location>
        <begin position="354"/>
        <end position="375"/>
    </location>
</feature>
<protein>
    <submittedName>
        <fullName evidence="7">Uncharacterized membrane protein YphA, DoxX/SURF4 family</fullName>
    </submittedName>
</protein>
<feature type="transmembrane region" description="Helical" evidence="6">
    <location>
        <begin position="306"/>
        <end position="324"/>
    </location>
</feature>
<feature type="compositionally biased region" description="Low complexity" evidence="5">
    <location>
        <begin position="433"/>
        <end position="455"/>
    </location>
</feature>
<feature type="transmembrane region" description="Helical" evidence="6">
    <location>
        <begin position="247"/>
        <end position="269"/>
    </location>
</feature>
<feature type="compositionally biased region" description="Gly residues" evidence="5">
    <location>
        <begin position="485"/>
        <end position="510"/>
    </location>
</feature>
<dbReference type="PANTHER" id="PTHR39157">
    <property type="entry name" value="INTEGRAL MEMBRANE PROTEIN-RELATED"/>
    <property type="match status" value="1"/>
</dbReference>
<reference evidence="7 8" key="1">
    <citation type="submission" date="2017-06" db="EMBL/GenBank/DDBJ databases">
        <authorList>
            <person name="Kim H.J."/>
            <person name="Triplett B.A."/>
        </authorList>
    </citation>
    <scope>NUCLEOTIDE SEQUENCE [LARGE SCALE GENOMIC DNA]</scope>
    <source>
        <strain evidence="7 8">CGMCC 4.1858</strain>
    </source>
</reference>
<feature type="compositionally biased region" description="Gly residues" evidence="5">
    <location>
        <begin position="456"/>
        <end position="465"/>
    </location>
</feature>
<dbReference type="AlphaFoldDB" id="A0A239MIV2"/>
<feature type="transmembrane region" description="Helical" evidence="6">
    <location>
        <begin position="187"/>
        <end position="209"/>
    </location>
</feature>
<evidence type="ECO:0000256" key="2">
    <source>
        <dbReference type="ARBA" id="ARBA00022692"/>
    </source>
</evidence>
<name>A0A239MIV2_9ACTN</name>
<comment type="subcellular location">
    <subcellularLocation>
        <location evidence="1">Membrane</location>
        <topology evidence="1">Multi-pass membrane protein</topology>
    </subcellularLocation>
</comment>
<evidence type="ECO:0000256" key="5">
    <source>
        <dbReference type="SAM" id="MobiDB-lite"/>
    </source>
</evidence>
<proteinExistence type="predicted"/>
<dbReference type="Proteomes" id="UP000198280">
    <property type="component" value="Unassembled WGS sequence"/>
</dbReference>
<feature type="transmembrane region" description="Helical" evidence="6">
    <location>
        <begin position="276"/>
        <end position="294"/>
    </location>
</feature>
<sequence length="531" mass="54227">MLKVSSDPAQVIVNHASFRVQLGATSGRALTRTQRVPVIPTSVRPSAAAQRRGAPLVWSGRSQPGDAAAGQLFAAVRNGQVDGLDLGAATQVLPRIEEPPQPVVGPPRRPPAPGEMLGGIRPARGAYDDLLDPEDTNEFAYTAPPAGPGDEDPDFDPYEEAGEEYARGRGRERTDPIRHAYYPGRRMNLGIVLLPLRIFLGFISIYAGMGKLCDPVYFDGGKRGSMVTWLASLHPWGMAEPLRDLALAHPIGAGLTVAFLQVIAGVLTVFGLWQRFAASIGALLSAALLVTVSWRTVPAYDTPDIILLAAWSPLVIAGAPVYSADGRLASEAWRKLGPRAPLAELRRRVLRRGAVLATVLVGISLVVGATLGTAVRSTSPRSQLPAPTDLPTNNLEGSALPEVPGEKSSRPSTAPSAGRSGGPSSSPSPSPSAPGAASRAPSATQSRPGSSSANTGSGGGTGGGPAQTPPSVPSRPTVPSNPPTQGGGNGGGGNGGGSSDSGGALGGLLGSGETSGWLLGAPSRHGSGKVA</sequence>
<evidence type="ECO:0000313" key="7">
    <source>
        <dbReference type="EMBL" id="SNT41739.1"/>
    </source>
</evidence>
<dbReference type="InterPro" id="IPR032808">
    <property type="entry name" value="DoxX"/>
</dbReference>
<dbReference type="EMBL" id="FZOF01000024">
    <property type="protein sequence ID" value="SNT41739.1"/>
    <property type="molecule type" value="Genomic_DNA"/>
</dbReference>
<feature type="compositionally biased region" description="Low complexity" evidence="5">
    <location>
        <begin position="411"/>
        <end position="425"/>
    </location>
</feature>
<evidence type="ECO:0000256" key="1">
    <source>
        <dbReference type="ARBA" id="ARBA00004141"/>
    </source>
</evidence>
<dbReference type="PANTHER" id="PTHR39157:SF1">
    <property type="entry name" value="DOXX FAMILY PROTEIN"/>
    <property type="match status" value="1"/>
</dbReference>
<accession>A0A239MIV2</accession>
<evidence type="ECO:0000313" key="8">
    <source>
        <dbReference type="Proteomes" id="UP000198280"/>
    </source>
</evidence>
<dbReference type="GO" id="GO:0016020">
    <property type="term" value="C:membrane"/>
    <property type="evidence" value="ECO:0007669"/>
    <property type="project" value="UniProtKB-SubCell"/>
</dbReference>
<dbReference type="Pfam" id="PF07681">
    <property type="entry name" value="DoxX"/>
    <property type="match status" value="1"/>
</dbReference>
<evidence type="ECO:0000256" key="6">
    <source>
        <dbReference type="SAM" id="Phobius"/>
    </source>
</evidence>
<evidence type="ECO:0000256" key="3">
    <source>
        <dbReference type="ARBA" id="ARBA00022989"/>
    </source>
</evidence>
<feature type="compositionally biased region" description="Low complexity" evidence="5">
    <location>
        <begin position="511"/>
        <end position="520"/>
    </location>
</feature>
<keyword evidence="8" id="KW-1185">Reference proteome</keyword>
<evidence type="ECO:0000256" key="4">
    <source>
        <dbReference type="ARBA" id="ARBA00023136"/>
    </source>
</evidence>
<gene>
    <name evidence="7" type="ORF">SAMN05216252_12475</name>
</gene>
<keyword evidence="4 6" id="KW-0472">Membrane</keyword>
<keyword evidence="3 6" id="KW-1133">Transmembrane helix</keyword>
<feature type="region of interest" description="Disordered" evidence="5">
    <location>
        <begin position="376"/>
        <end position="531"/>
    </location>
</feature>